<keyword evidence="2" id="KW-0812">Transmembrane</keyword>
<feature type="transmembrane region" description="Helical" evidence="2">
    <location>
        <begin position="370"/>
        <end position="395"/>
    </location>
</feature>
<dbReference type="Proteomes" id="UP000186817">
    <property type="component" value="Unassembled WGS sequence"/>
</dbReference>
<organism evidence="3 4">
    <name type="scientific">Symbiodinium microadriaticum</name>
    <name type="common">Dinoflagellate</name>
    <name type="synonym">Zooxanthella microadriatica</name>
    <dbReference type="NCBI Taxonomy" id="2951"/>
    <lineage>
        <taxon>Eukaryota</taxon>
        <taxon>Sar</taxon>
        <taxon>Alveolata</taxon>
        <taxon>Dinophyceae</taxon>
        <taxon>Suessiales</taxon>
        <taxon>Symbiodiniaceae</taxon>
        <taxon>Symbiodinium</taxon>
    </lineage>
</organism>
<feature type="transmembrane region" description="Helical" evidence="2">
    <location>
        <begin position="149"/>
        <end position="167"/>
    </location>
</feature>
<feature type="transmembrane region" description="Helical" evidence="2">
    <location>
        <begin position="48"/>
        <end position="69"/>
    </location>
</feature>
<name>A0A1Q9E165_SYMMI</name>
<keyword evidence="4" id="KW-1185">Reference proteome</keyword>
<feature type="transmembrane region" description="Helical" evidence="2">
    <location>
        <begin position="285"/>
        <end position="309"/>
    </location>
</feature>
<feature type="transmembrane region" description="Helical" evidence="2">
    <location>
        <begin position="174"/>
        <end position="194"/>
    </location>
</feature>
<keyword evidence="2" id="KW-1133">Transmembrane helix</keyword>
<evidence type="ECO:0000256" key="1">
    <source>
        <dbReference type="SAM" id="MobiDB-lite"/>
    </source>
</evidence>
<dbReference type="EMBL" id="LSRX01000303">
    <property type="protein sequence ID" value="OLQ01153.1"/>
    <property type="molecule type" value="Genomic_DNA"/>
</dbReference>
<feature type="region of interest" description="Disordered" evidence="1">
    <location>
        <begin position="846"/>
        <end position="869"/>
    </location>
</feature>
<evidence type="ECO:0000313" key="3">
    <source>
        <dbReference type="EMBL" id="OLQ01153.1"/>
    </source>
</evidence>
<accession>A0A1Q9E165</accession>
<dbReference type="AlphaFoldDB" id="A0A1Q9E165"/>
<keyword evidence="2" id="KW-0472">Membrane</keyword>
<comment type="caution">
    <text evidence="3">The sequence shown here is derived from an EMBL/GenBank/DDBJ whole genome shotgun (WGS) entry which is preliminary data.</text>
</comment>
<sequence>MLLIVLSILWIALTAPAAMMVTMLPILWISFGAACSNDAHDALNCLLSLLPRVAMTLMMLRIVCFLWCFPGAARGNDARALLDFLSAVCGNDAHDDSDFLLCFCAALGNLAPDSSMMLMTRPVVCMALVPPAAMMLMMLPTLFALLPPAAMIPMTLFFAAGLGNNAYDASDCLLSLMLPAAMMLMMFLLCSALAPPAVMMLMMLAIVWFASVLAVSMMLMMHDNDADDAADCLLCCAACGIDADDASDCLRCFGAACGIDARDASECLLCFGAARGKVPPDPKMLMMLMVLPVGATLGNDAHAMMLMMIPVVALLGAADGNDAHDAHDASNFMHCFDASCINEADDAYGIYFGAVRPKDLRLFALHRMLMMLPVVCLVLPVAMMLLIVCFALVPLTAMMLMRLMPMMLPTVCFALVLLVAMMLVMLIMIVALVPPTTVMLMMLLIVCFGTAHGRDAADASDCLLSVLLPALGSDARDASDCLLCCGANSGNDARDASDCLLCLMPPATMMLTCTLRKKEEEESKEAAAHLTWAAFASPSPSLFPVMAYLLRHLIWIFVGCPWMSWASAASRPIHEIPVLQRLLSQAKDLFPDGSLWQHVQYLSGNTSNPEELSLDAASILQNASLSPRQLRQESKLKKNLRLALCGLNGVQAVVTPGQIAANLNNVAQACQPPYPNTSAQQDFCAAMVSLDIALWGFFSIYIEGSVLSCRPNFSINTACALDITGLLASAAVTASAGANMRRNCPPPGGYKSELALSSGNDLTHPLQPFQPSTAAIAREVLRERARRVIEETQRLQAKFSSGQGIRRLQDLAKLPPSPAVSRGLNFQDDLERLGKGAKEALEKVARPERLRQRNEDGEAVREAPPQERSILDAQTLQQHQEEETERNWKYAACFFDMSKAAARIAEIAVLAATAGEDCDPEHLAESGESGKNQCIIDITGAISSASIASTLISLNVINCPGTLEFSDALQQRLCAASILNIVTVASYTTTSFATLGSICGAMSTQLEKPTTSGAKA</sequence>
<dbReference type="OrthoDB" id="445582at2759"/>
<proteinExistence type="predicted"/>
<feature type="transmembrane region" description="Helical" evidence="2">
    <location>
        <begin position="407"/>
        <end position="433"/>
    </location>
</feature>
<evidence type="ECO:0000313" key="4">
    <source>
        <dbReference type="Proteomes" id="UP000186817"/>
    </source>
</evidence>
<feature type="transmembrane region" description="Helical" evidence="2">
    <location>
        <begin position="123"/>
        <end position="143"/>
    </location>
</feature>
<protein>
    <submittedName>
        <fullName evidence="3">Uncharacterized protein</fullName>
    </submittedName>
</protein>
<gene>
    <name evidence="3" type="ORF">AK812_SmicGene16113</name>
</gene>
<evidence type="ECO:0000256" key="2">
    <source>
        <dbReference type="SAM" id="Phobius"/>
    </source>
</evidence>
<feature type="compositionally biased region" description="Basic and acidic residues" evidence="1">
    <location>
        <begin position="846"/>
        <end position="865"/>
    </location>
</feature>
<feature type="transmembrane region" description="Helical" evidence="2">
    <location>
        <begin position="200"/>
        <end position="220"/>
    </location>
</feature>
<reference evidence="3 4" key="1">
    <citation type="submission" date="2016-02" db="EMBL/GenBank/DDBJ databases">
        <title>Genome analysis of coral dinoflagellate symbionts highlights evolutionary adaptations to a symbiotic lifestyle.</title>
        <authorList>
            <person name="Aranda M."/>
            <person name="Li Y."/>
            <person name="Liew Y.J."/>
            <person name="Baumgarten S."/>
            <person name="Simakov O."/>
            <person name="Wilson M."/>
            <person name="Piel J."/>
            <person name="Ashoor H."/>
            <person name="Bougouffa S."/>
            <person name="Bajic V.B."/>
            <person name="Ryu T."/>
            <person name="Ravasi T."/>
            <person name="Bayer T."/>
            <person name="Micklem G."/>
            <person name="Kim H."/>
            <person name="Bhak J."/>
            <person name="Lajeunesse T.C."/>
            <person name="Voolstra C.R."/>
        </authorList>
    </citation>
    <scope>NUCLEOTIDE SEQUENCE [LARGE SCALE GENOMIC DNA]</scope>
    <source>
        <strain evidence="3 4">CCMP2467</strain>
    </source>
</reference>